<dbReference type="InterPro" id="IPR009343">
    <property type="entry name" value="DUF1002"/>
</dbReference>
<reference evidence="2 3" key="1">
    <citation type="submission" date="2024-04" db="EMBL/GenBank/DDBJ databases">
        <title>Human intestinal bacterial collection.</title>
        <authorList>
            <person name="Pauvert C."/>
            <person name="Hitch T.C.A."/>
            <person name="Clavel T."/>
        </authorList>
    </citation>
    <scope>NUCLEOTIDE SEQUENCE [LARGE SCALE GENOMIC DNA]</scope>
    <source>
        <strain evidence="2 3">CLA-AA-H161</strain>
    </source>
</reference>
<dbReference type="RefSeq" id="WP_349083795.1">
    <property type="nucleotide sequence ID" value="NZ_JBBNFW010000171.1"/>
</dbReference>
<proteinExistence type="predicted"/>
<protein>
    <submittedName>
        <fullName evidence="2">DUF1002 domain-containing protein</fullName>
    </submittedName>
</protein>
<accession>A0ABV1CP32</accession>
<evidence type="ECO:0000313" key="2">
    <source>
        <dbReference type="EMBL" id="MEQ2413488.1"/>
    </source>
</evidence>
<evidence type="ECO:0000313" key="3">
    <source>
        <dbReference type="Proteomes" id="UP001470752"/>
    </source>
</evidence>
<organism evidence="2 3">
    <name type="scientific">Blautia acetigignens</name>
    <dbReference type="NCBI Taxonomy" id="2981783"/>
    <lineage>
        <taxon>Bacteria</taxon>
        <taxon>Bacillati</taxon>
        <taxon>Bacillota</taxon>
        <taxon>Clostridia</taxon>
        <taxon>Lachnospirales</taxon>
        <taxon>Lachnospiraceae</taxon>
        <taxon>Blautia</taxon>
    </lineage>
</organism>
<feature type="signal peptide" evidence="1">
    <location>
        <begin position="1"/>
        <end position="26"/>
    </location>
</feature>
<sequence length="149" mass="16112">MIKMKKSAALILAGVLACSAPMPVMASTDTEVVESLLDSGIDFLASDPQKAVDIIMYAKDLVDQQNITDDQVRSAITQAADHFSVTLSDSEADSLVSVVRKVLDAQINEDALRSDVNYVYNKLKDMGVTKDDAKGLVAKLIDFVKGLFE</sequence>
<comment type="caution">
    <text evidence="2">The sequence shown here is derived from an EMBL/GenBank/DDBJ whole genome shotgun (WGS) entry which is preliminary data.</text>
</comment>
<dbReference type="PROSITE" id="PS51257">
    <property type="entry name" value="PROKAR_LIPOPROTEIN"/>
    <property type="match status" value="1"/>
</dbReference>
<evidence type="ECO:0000256" key="1">
    <source>
        <dbReference type="SAM" id="SignalP"/>
    </source>
</evidence>
<gene>
    <name evidence="2" type="ORF">AAAX94_10745</name>
</gene>
<keyword evidence="3" id="KW-1185">Reference proteome</keyword>
<dbReference type="Proteomes" id="UP001470752">
    <property type="component" value="Unassembled WGS sequence"/>
</dbReference>
<dbReference type="EMBL" id="JBBNFW010000171">
    <property type="protein sequence ID" value="MEQ2413488.1"/>
    <property type="molecule type" value="Genomic_DNA"/>
</dbReference>
<dbReference type="Pfam" id="PF06207">
    <property type="entry name" value="DUF1002"/>
    <property type="match status" value="1"/>
</dbReference>
<keyword evidence="1" id="KW-0732">Signal</keyword>
<name>A0ABV1CP32_9FIRM</name>
<feature type="chain" id="PRO_5045846433" evidence="1">
    <location>
        <begin position="27"/>
        <end position="149"/>
    </location>
</feature>